<gene>
    <name evidence="10" type="ORF">ACFSSA_11190</name>
</gene>
<comment type="pathway">
    <text evidence="1 7">Cell wall biogenesis; peptidoglycan biosynthesis.</text>
</comment>
<keyword evidence="10" id="KW-0012">Acyltransferase</keyword>
<evidence type="ECO:0000256" key="1">
    <source>
        <dbReference type="ARBA" id="ARBA00004752"/>
    </source>
</evidence>
<evidence type="ECO:0000313" key="10">
    <source>
        <dbReference type="EMBL" id="MFD2257241.1"/>
    </source>
</evidence>
<dbReference type="EC" id="2.3.2.-" evidence="10"/>
<dbReference type="GO" id="GO:0016746">
    <property type="term" value="F:acyltransferase activity"/>
    <property type="evidence" value="ECO:0007669"/>
    <property type="project" value="UniProtKB-KW"/>
</dbReference>
<dbReference type="SUPFAM" id="SSF141523">
    <property type="entry name" value="L,D-transpeptidase catalytic domain-like"/>
    <property type="match status" value="1"/>
</dbReference>
<name>A0ABW5DC63_9BACT</name>
<dbReference type="PANTHER" id="PTHR30582">
    <property type="entry name" value="L,D-TRANSPEPTIDASE"/>
    <property type="match status" value="1"/>
</dbReference>
<dbReference type="PANTHER" id="PTHR30582:SF30">
    <property type="entry name" value="BLR4375 PROTEIN"/>
    <property type="match status" value="1"/>
</dbReference>
<keyword evidence="5 7" id="KW-0573">Peptidoglycan synthesis</keyword>
<dbReference type="CDD" id="cd16913">
    <property type="entry name" value="YkuD_like"/>
    <property type="match status" value="1"/>
</dbReference>
<evidence type="ECO:0000256" key="3">
    <source>
        <dbReference type="ARBA" id="ARBA00022679"/>
    </source>
</evidence>
<organism evidence="10 11">
    <name type="scientific">Luteolibacter algae</name>
    <dbReference type="NCBI Taxonomy" id="454151"/>
    <lineage>
        <taxon>Bacteria</taxon>
        <taxon>Pseudomonadati</taxon>
        <taxon>Verrucomicrobiota</taxon>
        <taxon>Verrucomicrobiia</taxon>
        <taxon>Verrucomicrobiales</taxon>
        <taxon>Verrucomicrobiaceae</taxon>
        <taxon>Luteolibacter</taxon>
    </lineage>
</organism>
<dbReference type="InterPro" id="IPR005490">
    <property type="entry name" value="LD_TPept_cat_dom"/>
</dbReference>
<sequence>MISTTFPPARNNPVGVLWAGLNRPGIGIHGSPVPDTIGRAGSHGCIRLSNWDAATFYTLVREREGHRRHHPLKPSAMIRATSSTGLGAARSQDGVGAAPRSHTWQGSLGTGHQIREHWLNERPKADRR</sequence>
<feature type="active site" description="Nucleophile" evidence="7">
    <location>
        <position position="45"/>
    </location>
</feature>
<keyword evidence="11" id="KW-1185">Reference proteome</keyword>
<accession>A0ABW5DC63</accession>
<evidence type="ECO:0000256" key="4">
    <source>
        <dbReference type="ARBA" id="ARBA00022960"/>
    </source>
</evidence>
<feature type="domain" description="L,D-TPase catalytic" evidence="9">
    <location>
        <begin position="1"/>
        <end position="71"/>
    </location>
</feature>
<reference evidence="11" key="1">
    <citation type="journal article" date="2019" name="Int. J. Syst. Evol. Microbiol.">
        <title>The Global Catalogue of Microorganisms (GCM) 10K type strain sequencing project: providing services to taxonomists for standard genome sequencing and annotation.</title>
        <authorList>
            <consortium name="The Broad Institute Genomics Platform"/>
            <consortium name="The Broad Institute Genome Sequencing Center for Infectious Disease"/>
            <person name="Wu L."/>
            <person name="Ma J."/>
        </authorList>
    </citation>
    <scope>NUCLEOTIDE SEQUENCE [LARGE SCALE GENOMIC DNA]</scope>
    <source>
        <strain evidence="11">CGMCC 4.7106</strain>
    </source>
</reference>
<dbReference type="Pfam" id="PF03734">
    <property type="entry name" value="YkuD"/>
    <property type="match status" value="1"/>
</dbReference>
<proteinExistence type="inferred from homology"/>
<evidence type="ECO:0000313" key="11">
    <source>
        <dbReference type="Proteomes" id="UP001597375"/>
    </source>
</evidence>
<keyword evidence="6 7" id="KW-0961">Cell wall biogenesis/degradation</keyword>
<dbReference type="Gene3D" id="2.40.440.10">
    <property type="entry name" value="L,D-transpeptidase catalytic domain-like"/>
    <property type="match status" value="1"/>
</dbReference>
<comment type="similarity">
    <text evidence="2">Belongs to the YkuD family.</text>
</comment>
<evidence type="ECO:0000256" key="6">
    <source>
        <dbReference type="ARBA" id="ARBA00023316"/>
    </source>
</evidence>
<feature type="active site" description="Proton donor/acceptor" evidence="7">
    <location>
        <position position="29"/>
    </location>
</feature>
<evidence type="ECO:0000256" key="2">
    <source>
        <dbReference type="ARBA" id="ARBA00005992"/>
    </source>
</evidence>
<evidence type="ECO:0000259" key="9">
    <source>
        <dbReference type="PROSITE" id="PS52029"/>
    </source>
</evidence>
<evidence type="ECO:0000256" key="8">
    <source>
        <dbReference type="SAM" id="MobiDB-lite"/>
    </source>
</evidence>
<dbReference type="InterPro" id="IPR038063">
    <property type="entry name" value="Transpep_catalytic_dom"/>
</dbReference>
<comment type="caution">
    <text evidence="10">The sequence shown here is derived from an EMBL/GenBank/DDBJ whole genome shotgun (WGS) entry which is preliminary data.</text>
</comment>
<dbReference type="Proteomes" id="UP001597375">
    <property type="component" value="Unassembled WGS sequence"/>
</dbReference>
<feature type="region of interest" description="Disordered" evidence="8">
    <location>
        <begin position="64"/>
        <end position="111"/>
    </location>
</feature>
<dbReference type="InterPro" id="IPR050979">
    <property type="entry name" value="LD-transpeptidase"/>
</dbReference>
<protein>
    <submittedName>
        <fullName evidence="10">L,D-transpeptidase</fullName>
        <ecNumber evidence="10">2.3.2.-</ecNumber>
    </submittedName>
</protein>
<keyword evidence="4 7" id="KW-0133">Cell shape</keyword>
<dbReference type="EMBL" id="JBHUIT010000022">
    <property type="protein sequence ID" value="MFD2257241.1"/>
    <property type="molecule type" value="Genomic_DNA"/>
</dbReference>
<dbReference type="RefSeq" id="WP_386820526.1">
    <property type="nucleotide sequence ID" value="NZ_JBHUIT010000022.1"/>
</dbReference>
<keyword evidence="3 10" id="KW-0808">Transferase</keyword>
<dbReference type="PROSITE" id="PS52029">
    <property type="entry name" value="LD_TPASE"/>
    <property type="match status" value="1"/>
</dbReference>
<evidence type="ECO:0000256" key="5">
    <source>
        <dbReference type="ARBA" id="ARBA00022984"/>
    </source>
</evidence>
<evidence type="ECO:0000256" key="7">
    <source>
        <dbReference type="PROSITE-ProRule" id="PRU01373"/>
    </source>
</evidence>